<keyword evidence="2" id="KW-1185">Reference proteome</keyword>
<dbReference type="Proteomes" id="UP001172217">
    <property type="component" value="Unassembled WGS sequence"/>
</dbReference>
<organism evidence="1 2">
    <name type="scientific">Burkholderia orbicola</name>
    <dbReference type="NCBI Taxonomy" id="2978683"/>
    <lineage>
        <taxon>Bacteria</taxon>
        <taxon>Pseudomonadati</taxon>
        <taxon>Pseudomonadota</taxon>
        <taxon>Betaproteobacteria</taxon>
        <taxon>Burkholderiales</taxon>
        <taxon>Burkholderiaceae</taxon>
        <taxon>Burkholderia</taxon>
        <taxon>Burkholderia cepacia complex</taxon>
    </lineage>
</organism>
<name>A0ABT8NUE2_9BURK</name>
<evidence type="ECO:0000313" key="1">
    <source>
        <dbReference type="EMBL" id="MDN7525181.1"/>
    </source>
</evidence>
<gene>
    <name evidence="1" type="ORF">QZM70_19725</name>
</gene>
<dbReference type="RefSeq" id="WP_201316883.1">
    <property type="nucleotide sequence ID" value="NZ_JAUJQL010000010.1"/>
</dbReference>
<proteinExistence type="predicted"/>
<dbReference type="EMBL" id="JAUJQL010000010">
    <property type="protein sequence ID" value="MDN7525181.1"/>
    <property type="molecule type" value="Genomic_DNA"/>
</dbReference>
<comment type="caution">
    <text evidence="1">The sequence shown here is derived from an EMBL/GenBank/DDBJ whole genome shotgun (WGS) entry which is preliminary data.</text>
</comment>
<reference evidence="1" key="1">
    <citation type="submission" date="2023-07" db="EMBL/GenBank/DDBJ databases">
        <title>A collection of bacterial strains from the Burkholderia cepacia Research Laboratory and Repository.</title>
        <authorList>
            <person name="Lipuma J."/>
            <person name="Spilker T."/>
            <person name="Caverly L."/>
        </authorList>
    </citation>
    <scope>NUCLEOTIDE SEQUENCE</scope>
    <source>
        <strain evidence="1">AU45194</strain>
    </source>
</reference>
<evidence type="ECO:0000313" key="2">
    <source>
        <dbReference type="Proteomes" id="UP001172217"/>
    </source>
</evidence>
<accession>A0ABT8NUE2</accession>
<sequence length="80" mass="9141">MSKPAISREQFIVEVNQRLPNHHAYRVGWRVFLFPEGADPGAVTGWSIEPRLAIGHIRQVTDHVFSLFAIDPPFPRDPHD</sequence>
<protein>
    <submittedName>
        <fullName evidence="1">Uncharacterized protein</fullName>
    </submittedName>
</protein>